<evidence type="ECO:0000313" key="1">
    <source>
        <dbReference type="EMBL" id="SKB46716.1"/>
    </source>
</evidence>
<proteinExistence type="predicted"/>
<name>A0A1T5BHJ7_9SPHN</name>
<evidence type="ECO:0008006" key="3">
    <source>
        <dbReference type="Google" id="ProtNLM"/>
    </source>
</evidence>
<dbReference type="InterPro" id="IPR010239">
    <property type="entry name" value="CHP02001"/>
</dbReference>
<dbReference type="EMBL" id="FUYP01000006">
    <property type="protein sequence ID" value="SKB46716.1"/>
    <property type="molecule type" value="Genomic_DNA"/>
</dbReference>
<gene>
    <name evidence="1" type="ORF">SAMN06295937_1006189</name>
</gene>
<dbReference type="Proteomes" id="UP000190044">
    <property type="component" value="Unassembled WGS sequence"/>
</dbReference>
<accession>A0A1T5BHJ7</accession>
<protein>
    <recommendedName>
        <fullName evidence="3">Porin</fullName>
    </recommendedName>
</protein>
<keyword evidence="2" id="KW-1185">Reference proteome</keyword>
<organism evidence="1 2">
    <name type="scientific">Sphingopyxis flava</name>
    <dbReference type="NCBI Taxonomy" id="1507287"/>
    <lineage>
        <taxon>Bacteria</taxon>
        <taxon>Pseudomonadati</taxon>
        <taxon>Pseudomonadota</taxon>
        <taxon>Alphaproteobacteria</taxon>
        <taxon>Sphingomonadales</taxon>
        <taxon>Sphingomonadaceae</taxon>
        <taxon>Sphingopyxis</taxon>
    </lineage>
</organism>
<evidence type="ECO:0000313" key="2">
    <source>
        <dbReference type="Proteomes" id="UP000190044"/>
    </source>
</evidence>
<sequence length="262" mass="27004">MIWFTLAYPETFSRGSIALGAEPMDLNKVTRVAAWSLLAAAIAAHPVQAEEAGEAAGTAWDISGNVGVTSDYRFRGISLSEKNPAIQGGVDVGHESGLFAGIWASSISRYGGSHTEVDLYAGYGGSSAGIDYSVTALAYVYPGGHGVDYAELMGSLGTAIGPATVGVDLGWVPKQDNFGGDNFYLAAKAEVPIGDTGASLFGHFGRENGDVYDCKLDWEAGVSYSTGALTASLSYVDSNYSGAGEAGRLAKAGAIARLTASF</sequence>
<reference evidence="2" key="1">
    <citation type="submission" date="2017-02" db="EMBL/GenBank/DDBJ databases">
        <authorList>
            <person name="Varghese N."/>
            <person name="Submissions S."/>
        </authorList>
    </citation>
    <scope>NUCLEOTIDE SEQUENCE [LARGE SCALE GENOMIC DNA]</scope>
    <source>
        <strain evidence="2">R11H</strain>
    </source>
</reference>
<dbReference type="AlphaFoldDB" id="A0A1T5BHJ7"/>
<dbReference type="Pfam" id="PF09694">
    <property type="entry name" value="Gcw_chp"/>
    <property type="match status" value="1"/>
</dbReference>
<dbReference type="NCBIfam" id="TIGR02001">
    <property type="entry name" value="gcw_chp"/>
    <property type="match status" value="1"/>
</dbReference>